<evidence type="ECO:0000256" key="2">
    <source>
        <dbReference type="ARBA" id="ARBA00023002"/>
    </source>
</evidence>
<evidence type="ECO:0000256" key="1">
    <source>
        <dbReference type="ARBA" id="ARBA00009986"/>
    </source>
</evidence>
<dbReference type="OrthoDB" id="310895at2759"/>
<dbReference type="FunFam" id="3.40.309.10:FF:000012">
    <property type="entry name" value="Betaine aldehyde dehydrogenase"/>
    <property type="match status" value="1"/>
</dbReference>
<comment type="caution">
    <text evidence="6">The sequence shown here is derived from an EMBL/GenBank/DDBJ whole genome shotgun (WGS) entry which is preliminary data.</text>
</comment>
<keyword evidence="7" id="KW-1185">Reference proteome</keyword>
<dbReference type="CDD" id="cd07091">
    <property type="entry name" value="ALDH_F1-2_Ald2-like"/>
    <property type="match status" value="1"/>
</dbReference>
<protein>
    <submittedName>
        <fullName evidence="6">Aldehyde dehydrogenase</fullName>
    </submittedName>
</protein>
<evidence type="ECO:0000256" key="4">
    <source>
        <dbReference type="RuleBase" id="RU003345"/>
    </source>
</evidence>
<dbReference type="InterPro" id="IPR029510">
    <property type="entry name" value="Ald_DH_CS_GLU"/>
</dbReference>
<evidence type="ECO:0000256" key="3">
    <source>
        <dbReference type="PROSITE-ProRule" id="PRU10007"/>
    </source>
</evidence>
<dbReference type="FunFam" id="3.40.605.10:FF:000026">
    <property type="entry name" value="Aldehyde dehydrogenase, putative"/>
    <property type="match status" value="1"/>
</dbReference>
<dbReference type="InterPro" id="IPR016160">
    <property type="entry name" value="Ald_DH_CS_CYS"/>
</dbReference>
<dbReference type="Gene3D" id="3.40.605.10">
    <property type="entry name" value="Aldehyde Dehydrogenase, Chain A, domain 1"/>
    <property type="match status" value="1"/>
</dbReference>
<feature type="domain" description="Aldehyde dehydrogenase" evidence="5">
    <location>
        <begin position="30"/>
        <end position="494"/>
    </location>
</feature>
<dbReference type="EMBL" id="MU151297">
    <property type="protein sequence ID" value="KAF9445502.1"/>
    <property type="molecule type" value="Genomic_DNA"/>
</dbReference>
<dbReference type="AlphaFoldDB" id="A0A9P5X6P1"/>
<feature type="active site" evidence="3">
    <location>
        <position position="269"/>
    </location>
</feature>
<dbReference type="FunFam" id="3.40.605.10:FF:000050">
    <property type="entry name" value="Aldehyde dehydrogenase, mitochondrial"/>
    <property type="match status" value="1"/>
</dbReference>
<organism evidence="6 7">
    <name type="scientific">Macrolepiota fuliginosa MF-IS2</name>
    <dbReference type="NCBI Taxonomy" id="1400762"/>
    <lineage>
        <taxon>Eukaryota</taxon>
        <taxon>Fungi</taxon>
        <taxon>Dikarya</taxon>
        <taxon>Basidiomycota</taxon>
        <taxon>Agaricomycotina</taxon>
        <taxon>Agaricomycetes</taxon>
        <taxon>Agaricomycetidae</taxon>
        <taxon>Agaricales</taxon>
        <taxon>Agaricineae</taxon>
        <taxon>Agaricaceae</taxon>
        <taxon>Macrolepiota</taxon>
    </lineage>
</organism>
<comment type="similarity">
    <text evidence="1 4">Belongs to the aldehyde dehydrogenase family.</text>
</comment>
<dbReference type="InterPro" id="IPR016163">
    <property type="entry name" value="Ald_DH_C"/>
</dbReference>
<evidence type="ECO:0000259" key="5">
    <source>
        <dbReference type="Pfam" id="PF00171"/>
    </source>
</evidence>
<keyword evidence="2 4" id="KW-0560">Oxidoreductase</keyword>
<name>A0A9P5X6P1_9AGAR</name>
<dbReference type="PROSITE" id="PS00070">
    <property type="entry name" value="ALDEHYDE_DEHYDR_CYS"/>
    <property type="match status" value="1"/>
</dbReference>
<reference evidence="6" key="1">
    <citation type="submission" date="2020-11" db="EMBL/GenBank/DDBJ databases">
        <authorList>
            <consortium name="DOE Joint Genome Institute"/>
            <person name="Ahrendt S."/>
            <person name="Riley R."/>
            <person name="Andreopoulos W."/>
            <person name="Labutti K."/>
            <person name="Pangilinan J."/>
            <person name="Ruiz-Duenas F.J."/>
            <person name="Barrasa J.M."/>
            <person name="Sanchez-Garcia M."/>
            <person name="Camarero S."/>
            <person name="Miyauchi S."/>
            <person name="Serrano A."/>
            <person name="Linde D."/>
            <person name="Babiker R."/>
            <person name="Drula E."/>
            <person name="Ayuso-Fernandez I."/>
            <person name="Pacheco R."/>
            <person name="Padilla G."/>
            <person name="Ferreira P."/>
            <person name="Barriuso J."/>
            <person name="Kellner H."/>
            <person name="Castanera R."/>
            <person name="Alfaro M."/>
            <person name="Ramirez L."/>
            <person name="Pisabarro A.G."/>
            <person name="Kuo A."/>
            <person name="Tritt A."/>
            <person name="Lipzen A."/>
            <person name="He G."/>
            <person name="Yan M."/>
            <person name="Ng V."/>
            <person name="Cullen D."/>
            <person name="Martin F."/>
            <person name="Rosso M.-N."/>
            <person name="Henrissat B."/>
            <person name="Hibbett D."/>
            <person name="Martinez A.T."/>
            <person name="Grigoriev I.V."/>
        </authorList>
    </citation>
    <scope>NUCLEOTIDE SEQUENCE</scope>
    <source>
        <strain evidence="6">MF-IS2</strain>
    </source>
</reference>
<dbReference type="SUPFAM" id="SSF53720">
    <property type="entry name" value="ALDH-like"/>
    <property type="match status" value="1"/>
</dbReference>
<evidence type="ECO:0000313" key="7">
    <source>
        <dbReference type="Proteomes" id="UP000807342"/>
    </source>
</evidence>
<dbReference type="GO" id="GO:0004030">
    <property type="term" value="F:aldehyde dehydrogenase [NAD(P)+] activity"/>
    <property type="evidence" value="ECO:0007669"/>
    <property type="project" value="UniProtKB-ARBA"/>
</dbReference>
<dbReference type="InterPro" id="IPR016161">
    <property type="entry name" value="Ald_DH/histidinol_DH"/>
</dbReference>
<dbReference type="Proteomes" id="UP000807342">
    <property type="component" value="Unassembled WGS sequence"/>
</dbReference>
<evidence type="ECO:0000313" key="6">
    <source>
        <dbReference type="EMBL" id="KAF9445502.1"/>
    </source>
</evidence>
<sequence>MVATYTHHFDTSLYKGNVTVHTGLYIDGKWVNPIEGGSIDIVNPTNGKVITAVAGAGAKDVDAAVKAARKAYKTSWGLKVPGAERGKLLDKLADLVEKHQHQLAALEALNVGKHYHMALGMDLAFSIQTLRYYAGWSDKVQGKTIETNDKKLAYTRHEPWGVVGAIVPWNFPLMMAMIKLGPALATGNVVVLKPSDVTPLTALFLADLINEAGFPPGVVNIVNGYGNTAGAAISGHPSIEKVAFTGSTLVGRKILKAASESNLKAVTLELGGKSPTIVFDDANLDQAIKWAARGMFFNMGQACIAGSRIYVQEGIYDKFLEGFTQAAQGLTKAAGGPFEEGVQHGPQVSQTQFDRVMGYISSGKSDGAKVHVGGEREGEQGYFIKPTVFVDAKPDMKIMQEEIFGPVCSIVKFKTEEEVTEWANDTTYGLAANILTENNGRAVRMANALEAGSIFVNCASAPEIGLPFGGYKQSGLGREMGEAALYTYTQLKAVHVNIGQVL</sequence>
<dbReference type="Pfam" id="PF00171">
    <property type="entry name" value="Aldedh"/>
    <property type="match status" value="1"/>
</dbReference>
<dbReference type="PANTHER" id="PTHR11699">
    <property type="entry name" value="ALDEHYDE DEHYDROGENASE-RELATED"/>
    <property type="match status" value="1"/>
</dbReference>
<gene>
    <name evidence="6" type="ORF">P691DRAFT_734849</name>
</gene>
<dbReference type="InterPro" id="IPR015590">
    <property type="entry name" value="Aldehyde_DH_dom"/>
</dbReference>
<dbReference type="PROSITE" id="PS00687">
    <property type="entry name" value="ALDEHYDE_DEHYDR_GLU"/>
    <property type="match status" value="1"/>
</dbReference>
<dbReference type="Gene3D" id="3.40.309.10">
    <property type="entry name" value="Aldehyde Dehydrogenase, Chain A, domain 2"/>
    <property type="match status" value="1"/>
</dbReference>
<accession>A0A9P5X6P1</accession>
<proteinExistence type="inferred from homology"/>
<dbReference type="InterPro" id="IPR016162">
    <property type="entry name" value="Ald_DH_N"/>
</dbReference>